<protein>
    <submittedName>
        <fullName evidence="1">Uncharacterized protein</fullName>
    </submittedName>
</protein>
<dbReference type="EMBL" id="FOFR01000002">
    <property type="protein sequence ID" value="SEQ34937.1"/>
    <property type="molecule type" value="Genomic_DNA"/>
</dbReference>
<gene>
    <name evidence="1" type="ORF">SAMN05216188_102852</name>
</gene>
<proteinExistence type="predicted"/>
<keyword evidence="2" id="KW-1185">Reference proteome</keyword>
<sequence>MRAVKRVAFAVAGLALVAGVIVLRDTGGSDSSLPTAPPPPTKLKPFVADQVLVPGPQGRPGTPSNVVARSGHHRIQLTWTGDAPAYEVRSGERVKLVTRPGAQLNGLENDREQQVEIRAVDSFGQRSQPAHVKATPRADSASYTFADRFDAPDEPDLRRWRLSKRTDCARATSGDGEDHDRLVISSSCGTRAVTLRSRTPFVRDDGESRFVVETDAPGTGGELLLDLVPGPVSVQGEPVLPNAIRARVATDVTGNSVVELTPDGTAVKALPAALPGVTVRWELVLTAGGVQVVRDGDVVATSPFVPRWREATALVGVAALAGDRIRAGVDLIGYRTAKADAPPAVPTPQVRVDGPAGIGTRPIADVTAGQLRIAMIPSREGPPVGTVRLNGVEVPLRPAVEGTRWKPGAEYPAVADLPREAFTDTVDLRLVTGDRVQVTHTDVELTGPESPPQRQSGTPLVDARPSLADPVPEVLDASGQPIENGTAFQRGRVVLEVRVNALDAAVAGLAGFEVRIDGTHVATVPTTADGPAAAGRWRISLTTAAMSAGAHAIEVKAFSTDSEVHPETGYVPFLLKA</sequence>
<dbReference type="STRING" id="402600.SAMN05216188_102852"/>
<reference evidence="2" key="1">
    <citation type="submission" date="2016-10" db="EMBL/GenBank/DDBJ databases">
        <authorList>
            <person name="Varghese N."/>
            <person name="Submissions S."/>
        </authorList>
    </citation>
    <scope>NUCLEOTIDE SEQUENCE [LARGE SCALE GENOMIC DNA]</scope>
    <source>
        <strain evidence="2">CGMCC 4.3525</strain>
    </source>
</reference>
<dbReference type="Proteomes" id="UP000199352">
    <property type="component" value="Unassembled WGS sequence"/>
</dbReference>
<evidence type="ECO:0000313" key="2">
    <source>
        <dbReference type="Proteomes" id="UP000199352"/>
    </source>
</evidence>
<evidence type="ECO:0000313" key="1">
    <source>
        <dbReference type="EMBL" id="SEQ34937.1"/>
    </source>
</evidence>
<organism evidence="1 2">
    <name type="scientific">Lentzea xinjiangensis</name>
    <dbReference type="NCBI Taxonomy" id="402600"/>
    <lineage>
        <taxon>Bacteria</taxon>
        <taxon>Bacillati</taxon>
        <taxon>Actinomycetota</taxon>
        <taxon>Actinomycetes</taxon>
        <taxon>Pseudonocardiales</taxon>
        <taxon>Pseudonocardiaceae</taxon>
        <taxon>Lentzea</taxon>
    </lineage>
</organism>
<name>A0A1H9FAI8_9PSEU</name>
<dbReference type="AlphaFoldDB" id="A0A1H9FAI8"/>
<accession>A0A1H9FAI8</accession>